<dbReference type="RefSeq" id="WP_089356860.1">
    <property type="nucleotide sequence ID" value="NZ_FZPD01000003.1"/>
</dbReference>
<comment type="subcellular location">
    <subcellularLocation>
        <location evidence="1 11">Cell membrane</location>
        <topology evidence="1 11">Multi-pass membrane protein</topology>
    </subcellularLocation>
</comment>
<dbReference type="GO" id="GO:0062054">
    <property type="term" value="F:fluoride channel activity"/>
    <property type="evidence" value="ECO:0007669"/>
    <property type="project" value="UniProtKB-UniRule"/>
</dbReference>
<keyword evidence="11" id="KW-0915">Sodium</keyword>
<dbReference type="HAMAP" id="MF_00454">
    <property type="entry name" value="FluC"/>
    <property type="match status" value="1"/>
</dbReference>
<evidence type="ECO:0000256" key="2">
    <source>
        <dbReference type="ARBA" id="ARBA00022475"/>
    </source>
</evidence>
<comment type="activity regulation">
    <text evidence="11">Na(+) is not transported, but it plays an essential structural role and its presence is essential for fluoride channel function.</text>
</comment>
<evidence type="ECO:0000256" key="5">
    <source>
        <dbReference type="ARBA" id="ARBA00022989"/>
    </source>
</evidence>
<dbReference type="Proteomes" id="UP000198393">
    <property type="component" value="Unassembled WGS sequence"/>
</dbReference>
<comment type="catalytic activity">
    <reaction evidence="10">
        <text>fluoride(in) = fluoride(out)</text>
        <dbReference type="Rhea" id="RHEA:76159"/>
        <dbReference type="ChEBI" id="CHEBI:17051"/>
    </reaction>
    <physiologicalReaction direction="left-to-right" evidence="10">
        <dbReference type="Rhea" id="RHEA:76160"/>
    </physiologicalReaction>
</comment>
<name>A0A239JFU7_EKHLU</name>
<protein>
    <recommendedName>
        <fullName evidence="11">Fluoride-specific ion channel FluC</fullName>
    </recommendedName>
</protein>
<evidence type="ECO:0000313" key="12">
    <source>
        <dbReference type="EMBL" id="SNT04679.1"/>
    </source>
</evidence>
<evidence type="ECO:0000256" key="9">
    <source>
        <dbReference type="ARBA" id="ARBA00035120"/>
    </source>
</evidence>
<keyword evidence="3" id="KW-0997">Cell inner membrane</keyword>
<proteinExistence type="inferred from homology"/>
<evidence type="ECO:0000256" key="8">
    <source>
        <dbReference type="ARBA" id="ARBA00023303"/>
    </source>
</evidence>
<dbReference type="OrthoDB" id="9815830at2"/>
<dbReference type="PANTHER" id="PTHR28259">
    <property type="entry name" value="FLUORIDE EXPORT PROTEIN 1-RELATED"/>
    <property type="match status" value="1"/>
</dbReference>
<gene>
    <name evidence="11" type="primary">fluC</name>
    <name evidence="11" type="synonym">crcB</name>
    <name evidence="12" type="ORF">SAMN05421640_2150</name>
</gene>
<feature type="transmembrane region" description="Helical" evidence="11">
    <location>
        <begin position="34"/>
        <end position="56"/>
    </location>
</feature>
<dbReference type="NCBIfam" id="TIGR00494">
    <property type="entry name" value="crcB"/>
    <property type="match status" value="1"/>
</dbReference>
<keyword evidence="2 11" id="KW-1003">Cell membrane</keyword>
<evidence type="ECO:0000313" key="13">
    <source>
        <dbReference type="Proteomes" id="UP000198393"/>
    </source>
</evidence>
<dbReference type="Pfam" id="PF02537">
    <property type="entry name" value="CRCB"/>
    <property type="match status" value="1"/>
</dbReference>
<keyword evidence="11" id="KW-0479">Metal-binding</keyword>
<dbReference type="GO" id="GO:0140114">
    <property type="term" value="P:cellular detoxification of fluoride"/>
    <property type="evidence" value="ECO:0007669"/>
    <property type="project" value="UniProtKB-UniRule"/>
</dbReference>
<comment type="function">
    <text evidence="11">Fluoride-specific ion channel. Important for reducing fluoride concentration in the cell, thus reducing its toxicity.</text>
</comment>
<feature type="transmembrane region" description="Helical" evidence="11">
    <location>
        <begin position="63"/>
        <end position="81"/>
    </location>
</feature>
<evidence type="ECO:0000256" key="4">
    <source>
        <dbReference type="ARBA" id="ARBA00022692"/>
    </source>
</evidence>
<organism evidence="12 13">
    <name type="scientific">Ekhidna lutea</name>
    <dbReference type="NCBI Taxonomy" id="447679"/>
    <lineage>
        <taxon>Bacteria</taxon>
        <taxon>Pseudomonadati</taxon>
        <taxon>Bacteroidota</taxon>
        <taxon>Cytophagia</taxon>
        <taxon>Cytophagales</taxon>
        <taxon>Reichenbachiellaceae</taxon>
        <taxon>Ekhidna</taxon>
    </lineage>
</organism>
<keyword evidence="7 11" id="KW-0472">Membrane</keyword>
<dbReference type="InterPro" id="IPR003691">
    <property type="entry name" value="FluC"/>
</dbReference>
<sequence length="121" mass="12818">MKDILIVGFGGFIGSAARYSVYLLTAKHYADKPYTGTLIVNLVGCLIIGVLSGGLIKLQNQTGLFLVAGLCGGFTTFSTFALDGLKLIRDGLIVQFILYASISMVGGLIVCLIGFYLMNKG</sequence>
<accession>A0A239JFU7</accession>
<keyword evidence="13" id="KW-1185">Reference proteome</keyword>
<evidence type="ECO:0000256" key="10">
    <source>
        <dbReference type="ARBA" id="ARBA00035585"/>
    </source>
</evidence>
<evidence type="ECO:0000256" key="6">
    <source>
        <dbReference type="ARBA" id="ARBA00023065"/>
    </source>
</evidence>
<keyword evidence="11" id="KW-0813">Transport</keyword>
<evidence type="ECO:0000256" key="11">
    <source>
        <dbReference type="HAMAP-Rule" id="MF_00454"/>
    </source>
</evidence>
<feature type="transmembrane region" description="Helical" evidence="11">
    <location>
        <begin position="93"/>
        <end position="118"/>
    </location>
</feature>
<keyword evidence="8 11" id="KW-0407">Ion channel</keyword>
<dbReference type="GO" id="GO:0005886">
    <property type="term" value="C:plasma membrane"/>
    <property type="evidence" value="ECO:0007669"/>
    <property type="project" value="UniProtKB-SubCell"/>
</dbReference>
<evidence type="ECO:0000256" key="1">
    <source>
        <dbReference type="ARBA" id="ARBA00004651"/>
    </source>
</evidence>
<evidence type="ECO:0000256" key="7">
    <source>
        <dbReference type="ARBA" id="ARBA00023136"/>
    </source>
</evidence>
<dbReference type="PANTHER" id="PTHR28259:SF1">
    <property type="entry name" value="FLUORIDE EXPORT PROTEIN 1-RELATED"/>
    <property type="match status" value="1"/>
</dbReference>
<feature type="binding site" evidence="11">
    <location>
        <position position="72"/>
    </location>
    <ligand>
        <name>Na(+)</name>
        <dbReference type="ChEBI" id="CHEBI:29101"/>
        <note>structural</note>
    </ligand>
</feature>
<comment type="similarity">
    <text evidence="9 11">Belongs to the fluoride channel Fluc/FEX (TC 1.A.43) family.</text>
</comment>
<feature type="binding site" evidence="11">
    <location>
        <position position="75"/>
    </location>
    <ligand>
        <name>Na(+)</name>
        <dbReference type="ChEBI" id="CHEBI:29101"/>
        <note>structural</note>
    </ligand>
</feature>
<keyword evidence="5 11" id="KW-1133">Transmembrane helix</keyword>
<keyword evidence="4 11" id="KW-0812">Transmembrane</keyword>
<keyword evidence="6 11" id="KW-0406">Ion transport</keyword>
<evidence type="ECO:0000256" key="3">
    <source>
        <dbReference type="ARBA" id="ARBA00022519"/>
    </source>
</evidence>
<dbReference type="AlphaFoldDB" id="A0A239JFU7"/>
<dbReference type="GO" id="GO:0046872">
    <property type="term" value="F:metal ion binding"/>
    <property type="evidence" value="ECO:0007669"/>
    <property type="project" value="UniProtKB-KW"/>
</dbReference>
<reference evidence="12 13" key="1">
    <citation type="submission" date="2017-06" db="EMBL/GenBank/DDBJ databases">
        <authorList>
            <person name="Kim H.J."/>
            <person name="Triplett B.A."/>
        </authorList>
    </citation>
    <scope>NUCLEOTIDE SEQUENCE [LARGE SCALE GENOMIC DNA]</scope>
    <source>
        <strain evidence="12 13">DSM 19307</strain>
    </source>
</reference>
<dbReference type="EMBL" id="FZPD01000003">
    <property type="protein sequence ID" value="SNT04679.1"/>
    <property type="molecule type" value="Genomic_DNA"/>
</dbReference>